<dbReference type="RefSeq" id="WP_107753109.1">
    <property type="nucleotide sequence ID" value="NZ_QBKF01000009.1"/>
</dbReference>
<evidence type="ECO:0000313" key="2">
    <source>
        <dbReference type="Proteomes" id="UP000244810"/>
    </source>
</evidence>
<keyword evidence="2" id="KW-1185">Reference proteome</keyword>
<proteinExistence type="predicted"/>
<dbReference type="OrthoDB" id="7867489at2"/>
<evidence type="ECO:0008006" key="3">
    <source>
        <dbReference type="Google" id="ProtNLM"/>
    </source>
</evidence>
<sequence>MIRAFAVFLGLWLGLCLALVFGGTLGHLRMVSERTGWALPGWVAGLEDDSGFTQGQGDLAGAAFDWRLAGWDGFDLSLSGPDWQATARAEPEGAAVRIGALSGSLALDWLGAGPGLLALEGGDLLVGLDGQLREGRIDAQAEGGPVTLLWEGGGWRIASR</sequence>
<evidence type="ECO:0000313" key="1">
    <source>
        <dbReference type="EMBL" id="PVE46253.1"/>
    </source>
</evidence>
<gene>
    <name evidence="1" type="ORF">DDE23_16525</name>
</gene>
<organism evidence="1 2">
    <name type="scientific">Pararhodobacter aggregans</name>
    <dbReference type="NCBI Taxonomy" id="404875"/>
    <lineage>
        <taxon>Bacteria</taxon>
        <taxon>Pseudomonadati</taxon>
        <taxon>Pseudomonadota</taxon>
        <taxon>Alphaproteobacteria</taxon>
        <taxon>Rhodobacterales</taxon>
        <taxon>Paracoccaceae</taxon>
        <taxon>Pararhodobacter</taxon>
    </lineage>
</organism>
<dbReference type="AlphaFoldDB" id="A0A2T7UNG9"/>
<comment type="caution">
    <text evidence="1">The sequence shown here is derived from an EMBL/GenBank/DDBJ whole genome shotgun (WGS) entry which is preliminary data.</text>
</comment>
<accession>A0A2T7UNG9</accession>
<dbReference type="EMBL" id="QDDR01000009">
    <property type="protein sequence ID" value="PVE46253.1"/>
    <property type="molecule type" value="Genomic_DNA"/>
</dbReference>
<name>A0A2T7UNG9_9RHOB</name>
<reference evidence="1 2" key="1">
    <citation type="journal article" date="2011" name="Syst. Appl. Microbiol.">
        <title>Defluviimonas denitrificans gen. nov., sp. nov., and Pararhodobacter aggregans gen. nov., sp. nov., non-phototrophic Rhodobacteraceae from the biofilter of a marine aquaculture.</title>
        <authorList>
            <person name="Foesel B.U."/>
            <person name="Drake H.L."/>
            <person name="Schramm A."/>
        </authorList>
    </citation>
    <scope>NUCLEOTIDE SEQUENCE [LARGE SCALE GENOMIC DNA]</scope>
    <source>
        <strain evidence="1 2">D1-19</strain>
    </source>
</reference>
<dbReference type="Proteomes" id="UP000244810">
    <property type="component" value="Unassembled WGS sequence"/>
</dbReference>
<protein>
    <recommendedName>
        <fullName evidence="3">Type II secretion system protein N</fullName>
    </recommendedName>
</protein>